<proteinExistence type="predicted"/>
<accession>A0A165JQE5</accession>
<sequence length="235" mass="24594">MATGSPLAHAAAIPAPPGIPPSTCTPTAASGNTPPPAATAATAAPSSSQHEQDLAYIALALAQAREAFAANEVPVGCVFVQNADGAVLARGRNRTNELRNATRHAELEALDRLLAPTAASPLPRPYPLQGITLYVTVEPCIMCSSALRQLGISRVVYGCSNARFGGCGGVWDVNSIDHPIHPAYEALEGYGREEAILLLRRFYMTENTNAPAPRSKARRVLKTDIPPLGAAVQAP</sequence>
<feature type="region of interest" description="Disordered" evidence="4">
    <location>
        <begin position="1"/>
        <end position="46"/>
    </location>
</feature>
<evidence type="ECO:0000256" key="2">
    <source>
        <dbReference type="ARBA" id="ARBA00022801"/>
    </source>
</evidence>
<gene>
    <name evidence="6" type="ORF">CALCODRAFT_479337</name>
</gene>
<evidence type="ECO:0000259" key="5">
    <source>
        <dbReference type="PROSITE" id="PS51747"/>
    </source>
</evidence>
<dbReference type="FunCoup" id="A0A165JQE5">
    <property type="interactions" value="155"/>
</dbReference>
<evidence type="ECO:0000313" key="7">
    <source>
        <dbReference type="Proteomes" id="UP000076842"/>
    </source>
</evidence>
<keyword evidence="1" id="KW-0479">Metal-binding</keyword>
<dbReference type="InterPro" id="IPR002125">
    <property type="entry name" value="CMP_dCMP_dom"/>
</dbReference>
<keyword evidence="2" id="KW-0378">Hydrolase</keyword>
<dbReference type="InterPro" id="IPR016192">
    <property type="entry name" value="APOBEC/CMP_deaminase_Zn-bd"/>
</dbReference>
<name>A0A165JQE5_9BASI</name>
<dbReference type="AlphaFoldDB" id="A0A165JQE5"/>
<dbReference type="Pfam" id="PF00383">
    <property type="entry name" value="dCMP_cyt_deam_1"/>
    <property type="match status" value="1"/>
</dbReference>
<evidence type="ECO:0000256" key="1">
    <source>
        <dbReference type="ARBA" id="ARBA00022723"/>
    </source>
</evidence>
<evidence type="ECO:0000313" key="6">
    <source>
        <dbReference type="EMBL" id="KZT62140.1"/>
    </source>
</evidence>
<dbReference type="OrthoDB" id="1701769at2759"/>
<keyword evidence="3" id="KW-0862">Zinc</keyword>
<feature type="compositionally biased region" description="Low complexity" evidence="4">
    <location>
        <begin position="25"/>
        <end position="46"/>
    </location>
</feature>
<evidence type="ECO:0000256" key="3">
    <source>
        <dbReference type="ARBA" id="ARBA00022833"/>
    </source>
</evidence>
<dbReference type="GO" id="GO:0052717">
    <property type="term" value="F:tRNA-specific adenosine-34 deaminase activity"/>
    <property type="evidence" value="ECO:0007669"/>
    <property type="project" value="TreeGrafter"/>
</dbReference>
<dbReference type="SUPFAM" id="SSF53927">
    <property type="entry name" value="Cytidine deaminase-like"/>
    <property type="match status" value="1"/>
</dbReference>
<dbReference type="InterPro" id="IPR016193">
    <property type="entry name" value="Cytidine_deaminase-like"/>
</dbReference>
<organism evidence="6 7">
    <name type="scientific">Calocera cornea HHB12733</name>
    <dbReference type="NCBI Taxonomy" id="1353952"/>
    <lineage>
        <taxon>Eukaryota</taxon>
        <taxon>Fungi</taxon>
        <taxon>Dikarya</taxon>
        <taxon>Basidiomycota</taxon>
        <taxon>Agaricomycotina</taxon>
        <taxon>Dacrymycetes</taxon>
        <taxon>Dacrymycetales</taxon>
        <taxon>Dacrymycetaceae</taxon>
        <taxon>Calocera</taxon>
    </lineage>
</organism>
<dbReference type="PROSITE" id="PS00903">
    <property type="entry name" value="CYT_DCMP_DEAMINASES_1"/>
    <property type="match status" value="1"/>
</dbReference>
<dbReference type="GO" id="GO:0002100">
    <property type="term" value="P:tRNA wobble adenosine to inosine editing"/>
    <property type="evidence" value="ECO:0007669"/>
    <property type="project" value="TreeGrafter"/>
</dbReference>
<dbReference type="Gene3D" id="3.40.140.10">
    <property type="entry name" value="Cytidine Deaminase, domain 2"/>
    <property type="match status" value="1"/>
</dbReference>
<dbReference type="GO" id="GO:0008270">
    <property type="term" value="F:zinc ion binding"/>
    <property type="evidence" value="ECO:0007669"/>
    <property type="project" value="InterPro"/>
</dbReference>
<keyword evidence="7" id="KW-1185">Reference proteome</keyword>
<dbReference type="CDD" id="cd01285">
    <property type="entry name" value="nucleoside_deaminase"/>
    <property type="match status" value="1"/>
</dbReference>
<dbReference type="PANTHER" id="PTHR11079:SF149">
    <property type="entry name" value="TRNA-SPECIFIC ADENOSINE DEAMINASE 2"/>
    <property type="match status" value="1"/>
</dbReference>
<feature type="domain" description="CMP/dCMP-type deaminase" evidence="5">
    <location>
        <begin position="51"/>
        <end position="169"/>
    </location>
</feature>
<dbReference type="PROSITE" id="PS51747">
    <property type="entry name" value="CYT_DCMP_DEAMINASES_2"/>
    <property type="match status" value="1"/>
</dbReference>
<dbReference type="PANTHER" id="PTHR11079">
    <property type="entry name" value="CYTOSINE DEAMINASE FAMILY MEMBER"/>
    <property type="match status" value="1"/>
</dbReference>
<evidence type="ECO:0000256" key="4">
    <source>
        <dbReference type="SAM" id="MobiDB-lite"/>
    </source>
</evidence>
<dbReference type="GO" id="GO:0005634">
    <property type="term" value="C:nucleus"/>
    <property type="evidence" value="ECO:0007669"/>
    <property type="project" value="TreeGrafter"/>
</dbReference>
<reference evidence="6 7" key="1">
    <citation type="journal article" date="2016" name="Mol. Biol. Evol.">
        <title>Comparative Genomics of Early-Diverging Mushroom-Forming Fungi Provides Insights into the Origins of Lignocellulose Decay Capabilities.</title>
        <authorList>
            <person name="Nagy L.G."/>
            <person name="Riley R."/>
            <person name="Tritt A."/>
            <person name="Adam C."/>
            <person name="Daum C."/>
            <person name="Floudas D."/>
            <person name="Sun H."/>
            <person name="Yadav J.S."/>
            <person name="Pangilinan J."/>
            <person name="Larsson K.H."/>
            <person name="Matsuura K."/>
            <person name="Barry K."/>
            <person name="Labutti K."/>
            <person name="Kuo R."/>
            <person name="Ohm R.A."/>
            <person name="Bhattacharya S.S."/>
            <person name="Shirouzu T."/>
            <person name="Yoshinaga Y."/>
            <person name="Martin F.M."/>
            <person name="Grigoriev I.V."/>
            <person name="Hibbett D.S."/>
        </authorList>
    </citation>
    <scope>NUCLEOTIDE SEQUENCE [LARGE SCALE GENOMIC DNA]</scope>
    <source>
        <strain evidence="6 7">HHB12733</strain>
    </source>
</reference>
<dbReference type="Proteomes" id="UP000076842">
    <property type="component" value="Unassembled WGS sequence"/>
</dbReference>
<dbReference type="GO" id="GO:0005737">
    <property type="term" value="C:cytoplasm"/>
    <property type="evidence" value="ECO:0007669"/>
    <property type="project" value="TreeGrafter"/>
</dbReference>
<dbReference type="STRING" id="1353952.A0A165JQE5"/>
<protein>
    <submittedName>
        <fullName evidence="6">Cytidine deaminase-like protein</fullName>
    </submittedName>
</protein>
<dbReference type="EMBL" id="KV423918">
    <property type="protein sequence ID" value="KZT62140.1"/>
    <property type="molecule type" value="Genomic_DNA"/>
</dbReference>
<dbReference type="InParanoid" id="A0A165JQE5"/>